<evidence type="ECO:0000256" key="11">
    <source>
        <dbReference type="ARBA" id="ARBA00031051"/>
    </source>
</evidence>
<comment type="subunit">
    <text evidence="4">Homotetramer.</text>
</comment>
<evidence type="ECO:0000313" key="14">
    <source>
        <dbReference type="Proteomes" id="UP000315525"/>
    </source>
</evidence>
<keyword evidence="7 12" id="KW-0479">Metal-binding</keyword>
<dbReference type="InterPro" id="IPR036412">
    <property type="entry name" value="HAD-like_sf"/>
</dbReference>
<dbReference type="EC" id="3.1.3.45" evidence="5"/>
<dbReference type="InterPro" id="IPR023214">
    <property type="entry name" value="HAD_sf"/>
</dbReference>
<evidence type="ECO:0000313" key="13">
    <source>
        <dbReference type="EMBL" id="TET43764.1"/>
    </source>
</evidence>
<organism evidence="13 14">
    <name type="scientific">candidate division TA06 bacterium</name>
    <dbReference type="NCBI Taxonomy" id="2250710"/>
    <lineage>
        <taxon>Bacteria</taxon>
        <taxon>Bacteria division TA06</taxon>
    </lineage>
</organism>
<dbReference type="GO" id="GO:0008781">
    <property type="term" value="F:N-acylneuraminate cytidylyltransferase activity"/>
    <property type="evidence" value="ECO:0007669"/>
    <property type="project" value="TreeGrafter"/>
</dbReference>
<dbReference type="Proteomes" id="UP000315525">
    <property type="component" value="Unassembled WGS sequence"/>
</dbReference>
<keyword evidence="8 13" id="KW-0378">Hydrolase</keyword>
<dbReference type="Pfam" id="PF08282">
    <property type="entry name" value="Hydrolase_3"/>
    <property type="match status" value="1"/>
</dbReference>
<comment type="catalytic activity">
    <reaction evidence="1">
        <text>3-deoxy-alpha-D-manno-2-octulosonate-8-phosphate + H2O = 3-deoxy-alpha-D-manno-oct-2-ulosonate + phosphate</text>
        <dbReference type="Rhea" id="RHEA:11500"/>
        <dbReference type="ChEBI" id="CHEBI:15377"/>
        <dbReference type="ChEBI" id="CHEBI:43474"/>
        <dbReference type="ChEBI" id="CHEBI:85985"/>
        <dbReference type="ChEBI" id="CHEBI:85986"/>
        <dbReference type="EC" id="3.1.3.45"/>
    </reaction>
</comment>
<proteinExistence type="inferred from homology"/>
<evidence type="ECO:0000256" key="12">
    <source>
        <dbReference type="PIRSR" id="PIRSR006118-2"/>
    </source>
</evidence>
<evidence type="ECO:0000256" key="10">
    <source>
        <dbReference type="ARBA" id="ARBA00022985"/>
    </source>
</evidence>
<dbReference type="AlphaFoldDB" id="A0A523UML5"/>
<dbReference type="GO" id="GO:0009103">
    <property type="term" value="P:lipopolysaccharide biosynthetic process"/>
    <property type="evidence" value="ECO:0007669"/>
    <property type="project" value="UniProtKB-KW"/>
</dbReference>
<evidence type="ECO:0000256" key="1">
    <source>
        <dbReference type="ARBA" id="ARBA00000898"/>
    </source>
</evidence>
<keyword evidence="9 12" id="KW-0460">Magnesium</keyword>
<evidence type="ECO:0000256" key="5">
    <source>
        <dbReference type="ARBA" id="ARBA00013066"/>
    </source>
</evidence>
<dbReference type="EMBL" id="SOJN01000148">
    <property type="protein sequence ID" value="TET43764.1"/>
    <property type="molecule type" value="Genomic_DNA"/>
</dbReference>
<gene>
    <name evidence="13" type="ORF">E3J62_12490</name>
</gene>
<dbReference type="CDD" id="cd01630">
    <property type="entry name" value="HAD_KDO-like"/>
    <property type="match status" value="1"/>
</dbReference>
<dbReference type="SUPFAM" id="SSF56784">
    <property type="entry name" value="HAD-like"/>
    <property type="match status" value="1"/>
</dbReference>
<protein>
    <recommendedName>
        <fullName evidence="6">3-deoxy-D-manno-octulosonate 8-phosphate phosphatase KdsC</fullName>
        <ecNumber evidence="5">3.1.3.45</ecNumber>
    </recommendedName>
    <alternativeName>
        <fullName evidence="11">KDO 8-P phosphatase</fullName>
    </alternativeName>
</protein>
<evidence type="ECO:0000256" key="2">
    <source>
        <dbReference type="ARBA" id="ARBA00001946"/>
    </source>
</evidence>
<dbReference type="SFLD" id="SFLDG01136">
    <property type="entry name" value="C1.6:_Phosphoserine_Phosphatas"/>
    <property type="match status" value="1"/>
</dbReference>
<evidence type="ECO:0000256" key="6">
    <source>
        <dbReference type="ARBA" id="ARBA00020092"/>
    </source>
</evidence>
<comment type="similarity">
    <text evidence="3">Belongs to the KdsC family.</text>
</comment>
<dbReference type="FunFam" id="3.40.50.1000:FF:000029">
    <property type="entry name" value="3-deoxy-D-manno-octulosonate 8-phosphate phosphatase KdsC"/>
    <property type="match status" value="1"/>
</dbReference>
<keyword evidence="10" id="KW-0448">Lipopolysaccharide biosynthesis</keyword>
<dbReference type="InterPro" id="IPR050793">
    <property type="entry name" value="CMP-NeuNAc_synthase"/>
</dbReference>
<evidence type="ECO:0000256" key="9">
    <source>
        <dbReference type="ARBA" id="ARBA00022842"/>
    </source>
</evidence>
<feature type="binding site" evidence="12">
    <location>
        <position position="106"/>
    </location>
    <ligand>
        <name>Mg(2+)</name>
        <dbReference type="ChEBI" id="CHEBI:18420"/>
    </ligand>
</feature>
<comment type="caution">
    <text evidence="13">The sequence shown here is derived from an EMBL/GenBank/DDBJ whole genome shotgun (WGS) entry which is preliminary data.</text>
</comment>
<dbReference type="SFLD" id="SFLDG01138">
    <property type="entry name" value="C1.6.2:_Deoxy-d-mannose-octulo"/>
    <property type="match status" value="1"/>
</dbReference>
<evidence type="ECO:0000256" key="8">
    <source>
        <dbReference type="ARBA" id="ARBA00022801"/>
    </source>
</evidence>
<feature type="binding site" evidence="12">
    <location>
        <position position="14"/>
    </location>
    <ligand>
        <name>Mg(2+)</name>
        <dbReference type="ChEBI" id="CHEBI:18420"/>
    </ligand>
</feature>
<evidence type="ECO:0000256" key="7">
    <source>
        <dbReference type="ARBA" id="ARBA00022723"/>
    </source>
</evidence>
<dbReference type="PIRSF" id="PIRSF006118">
    <property type="entry name" value="KDO8-P_Ptase"/>
    <property type="match status" value="1"/>
</dbReference>
<evidence type="ECO:0000256" key="4">
    <source>
        <dbReference type="ARBA" id="ARBA00011881"/>
    </source>
</evidence>
<name>A0A523UML5_UNCT6</name>
<dbReference type="GO" id="GO:0019143">
    <property type="term" value="F:3-deoxy-manno-octulosonate-8-phosphatase activity"/>
    <property type="evidence" value="ECO:0007669"/>
    <property type="project" value="UniProtKB-EC"/>
</dbReference>
<comment type="cofactor">
    <cofactor evidence="2 12">
        <name>Mg(2+)</name>
        <dbReference type="ChEBI" id="CHEBI:18420"/>
    </cofactor>
</comment>
<feature type="binding site" evidence="12">
    <location>
        <position position="16"/>
    </location>
    <ligand>
        <name>substrate</name>
    </ligand>
</feature>
<dbReference type="InterPro" id="IPR010023">
    <property type="entry name" value="KdsC_fam"/>
</dbReference>
<evidence type="ECO:0000256" key="3">
    <source>
        <dbReference type="ARBA" id="ARBA00005893"/>
    </source>
</evidence>
<dbReference type="Gene3D" id="3.40.50.1000">
    <property type="entry name" value="HAD superfamily/HAD-like"/>
    <property type="match status" value="1"/>
</dbReference>
<dbReference type="PANTHER" id="PTHR21485:SF6">
    <property type="entry name" value="N-ACYLNEURAMINATE CYTIDYLYLTRANSFERASE-RELATED"/>
    <property type="match status" value="1"/>
</dbReference>
<dbReference type="NCBIfam" id="TIGR01670">
    <property type="entry name" value="KdsC-phosphatas"/>
    <property type="match status" value="1"/>
</dbReference>
<sequence length="173" mass="19102">MKEKAEKIRLIAIDVDGVLTDGKIIYSSDSEEKQFAVVDGMGITLARRARLEIAFISVRESEPVSRRATDLGIIELHQGVKRKWDCLKEIMRRYGFSAEEVAYIGDDIVDIVPMRKVGLPIAVANAMPEVKEVAVLVTESGGGEGAVREAVEAILKAKGVWEETLNKYLAELE</sequence>
<dbReference type="SFLD" id="SFLDS00003">
    <property type="entry name" value="Haloacid_Dehalogenase"/>
    <property type="match status" value="1"/>
</dbReference>
<accession>A0A523UML5</accession>
<dbReference type="GO" id="GO:0046872">
    <property type="term" value="F:metal ion binding"/>
    <property type="evidence" value="ECO:0007669"/>
    <property type="project" value="UniProtKB-KW"/>
</dbReference>
<reference evidence="13 14" key="1">
    <citation type="submission" date="2019-03" db="EMBL/GenBank/DDBJ databases">
        <title>Metabolic potential of uncultured bacteria and archaea associated with petroleum seepage in deep-sea sediments.</title>
        <authorList>
            <person name="Dong X."/>
            <person name="Hubert C."/>
        </authorList>
    </citation>
    <scope>NUCLEOTIDE SEQUENCE [LARGE SCALE GENOMIC DNA]</scope>
    <source>
        <strain evidence="13">E44_bin18</strain>
    </source>
</reference>
<dbReference type="PANTHER" id="PTHR21485">
    <property type="entry name" value="HAD SUPERFAMILY MEMBERS CMAS AND KDSC"/>
    <property type="match status" value="1"/>
</dbReference>